<reference evidence="1 2" key="1">
    <citation type="journal article" date="2015" name="Plant Cell">
        <title>Oil accumulation by the oleaginous diatom Fistulifera solaris as revealed by the genome and transcriptome.</title>
        <authorList>
            <person name="Tanaka T."/>
            <person name="Maeda Y."/>
            <person name="Veluchamy A."/>
            <person name="Tanaka M."/>
            <person name="Abida H."/>
            <person name="Marechal E."/>
            <person name="Bowler C."/>
            <person name="Muto M."/>
            <person name="Sunaga Y."/>
            <person name="Tanaka M."/>
            <person name="Yoshino T."/>
            <person name="Taniguchi T."/>
            <person name="Fukuda Y."/>
            <person name="Nemoto M."/>
            <person name="Matsumoto M."/>
            <person name="Wong P.S."/>
            <person name="Aburatani S."/>
            <person name="Fujibuchi W."/>
        </authorList>
    </citation>
    <scope>NUCLEOTIDE SEQUENCE [LARGE SCALE GENOMIC DNA]</scope>
    <source>
        <strain evidence="1 2">JPCC DA0580</strain>
    </source>
</reference>
<name>A0A1Z5K2V6_FISSO</name>
<accession>A0A1Z5K2V6</accession>
<proteinExistence type="predicted"/>
<sequence length="268" mass="29362">MSEIAYLAKLALANALKQPPSCFIDRRPVMNASIDCNNMAIALMLSGQLREASVALKLAAQILYPVSQSFQTIPSHFSSNYLPSTVLFPANRVSWMPSASVLMGVAAVWEAQEILSHLPEKLSPVYEIECDGFIATQPVLLKPVSLLQPTSCTFEACAILYNMGLTYVLAKTRSSLIQALCLFETAFNLSQMIPDDVRSSEVMMQALNNAGCIHHSLGNYGLSRLCLDLLSTYILRLPHSTDEKVQKERHAFLLNTMLLQAPLVAAAA</sequence>
<protein>
    <recommendedName>
        <fullName evidence="3">CCR4-NOT transcription complex subunit 10</fullName>
    </recommendedName>
</protein>
<gene>
    <name evidence="1" type="ORF">FisN_3Hu567</name>
</gene>
<evidence type="ECO:0008006" key="3">
    <source>
        <dbReference type="Google" id="ProtNLM"/>
    </source>
</evidence>
<evidence type="ECO:0000313" key="1">
    <source>
        <dbReference type="EMBL" id="GAX20583.1"/>
    </source>
</evidence>
<dbReference type="EMBL" id="BDSP01000150">
    <property type="protein sequence ID" value="GAX20583.1"/>
    <property type="molecule type" value="Genomic_DNA"/>
</dbReference>
<comment type="caution">
    <text evidence="1">The sequence shown here is derived from an EMBL/GenBank/DDBJ whole genome shotgun (WGS) entry which is preliminary data.</text>
</comment>
<dbReference type="InParanoid" id="A0A1Z5K2V6"/>
<dbReference type="AlphaFoldDB" id="A0A1Z5K2V6"/>
<evidence type="ECO:0000313" key="2">
    <source>
        <dbReference type="Proteomes" id="UP000198406"/>
    </source>
</evidence>
<dbReference type="Proteomes" id="UP000198406">
    <property type="component" value="Unassembled WGS sequence"/>
</dbReference>
<keyword evidence="2" id="KW-1185">Reference proteome</keyword>
<organism evidence="1 2">
    <name type="scientific">Fistulifera solaris</name>
    <name type="common">Oleaginous diatom</name>
    <dbReference type="NCBI Taxonomy" id="1519565"/>
    <lineage>
        <taxon>Eukaryota</taxon>
        <taxon>Sar</taxon>
        <taxon>Stramenopiles</taxon>
        <taxon>Ochrophyta</taxon>
        <taxon>Bacillariophyta</taxon>
        <taxon>Bacillariophyceae</taxon>
        <taxon>Bacillariophycidae</taxon>
        <taxon>Naviculales</taxon>
        <taxon>Naviculaceae</taxon>
        <taxon>Fistulifera</taxon>
    </lineage>
</organism>